<accession>A0ABS4KY43</accession>
<protein>
    <submittedName>
        <fullName evidence="1">Uncharacterized protein</fullName>
    </submittedName>
</protein>
<keyword evidence="2" id="KW-1185">Reference proteome</keyword>
<gene>
    <name evidence="1" type="ORF">J2Z42_002511</name>
</gene>
<organism evidence="1 2">
    <name type="scientific">Clostridium algifaecis</name>
    <dbReference type="NCBI Taxonomy" id="1472040"/>
    <lineage>
        <taxon>Bacteria</taxon>
        <taxon>Bacillati</taxon>
        <taxon>Bacillota</taxon>
        <taxon>Clostridia</taxon>
        <taxon>Eubacteriales</taxon>
        <taxon>Clostridiaceae</taxon>
        <taxon>Clostridium</taxon>
    </lineage>
</organism>
<dbReference type="EMBL" id="JAGGLM010000022">
    <property type="protein sequence ID" value="MBP2033804.1"/>
    <property type="molecule type" value="Genomic_DNA"/>
</dbReference>
<reference evidence="1 2" key="1">
    <citation type="submission" date="2021-03" db="EMBL/GenBank/DDBJ databases">
        <title>Genomic Encyclopedia of Type Strains, Phase IV (KMG-IV): sequencing the most valuable type-strain genomes for metagenomic binning, comparative biology and taxonomic classification.</title>
        <authorList>
            <person name="Goeker M."/>
        </authorList>
    </citation>
    <scope>NUCLEOTIDE SEQUENCE [LARGE SCALE GENOMIC DNA]</scope>
    <source>
        <strain evidence="1 2">DSM 28783</strain>
    </source>
</reference>
<comment type="caution">
    <text evidence="1">The sequence shown here is derived from an EMBL/GenBank/DDBJ whole genome shotgun (WGS) entry which is preliminary data.</text>
</comment>
<proteinExistence type="predicted"/>
<dbReference type="Proteomes" id="UP001519307">
    <property type="component" value="Unassembled WGS sequence"/>
</dbReference>
<sequence>MNKKVMLFSRDPGGANTVAPLYKKLINKGYDVILYGKDAALNKYNQYGLHGGDINTKLHCISQDEVYKFLLQESPDFLITGTSADDFTEKYLWKAAERLNIKSFAILDQWVNYGVRFSKYSVNELEKYNINKIHPYLPYKILAMDEYAKKQIINEGISKEKILVSGQPYFDYLIEKQQYLNKDEIYKLRKELCENKDEVIITYVSEPISKVYNENDSSQHYWGYTERTIFKQLFYVLNKISDDYKINIKLIIRLHPKEDENNYSDIIDDIHSKYISILTDKRIDGFNLMFVSDLICGMSSMFLIEAAIIGKPIVSMQMGLKRENPFILDKKGILKSVLSEEDLKKRLKNILVEHKIENGSFKVEKGAVGKVIEYMEALICQF</sequence>
<dbReference type="Gene3D" id="3.40.50.2000">
    <property type="entry name" value="Glycogen Phosphorylase B"/>
    <property type="match status" value="2"/>
</dbReference>
<dbReference type="RefSeq" id="WP_209703058.1">
    <property type="nucleotide sequence ID" value="NZ_JAGGLM010000022.1"/>
</dbReference>
<name>A0ABS4KY43_9CLOT</name>
<evidence type="ECO:0000313" key="2">
    <source>
        <dbReference type="Proteomes" id="UP001519307"/>
    </source>
</evidence>
<evidence type="ECO:0000313" key="1">
    <source>
        <dbReference type="EMBL" id="MBP2033804.1"/>
    </source>
</evidence>
<dbReference type="SUPFAM" id="SSF53756">
    <property type="entry name" value="UDP-Glycosyltransferase/glycogen phosphorylase"/>
    <property type="match status" value="1"/>
</dbReference>